<evidence type="ECO:0008006" key="4">
    <source>
        <dbReference type="Google" id="ProtNLM"/>
    </source>
</evidence>
<gene>
    <name evidence="2" type="ORF">RchiOBHm_Chr6g0290471</name>
</gene>
<protein>
    <recommendedName>
        <fullName evidence="4">Thionin-like protein</fullName>
    </recommendedName>
</protein>
<proteinExistence type="predicted"/>
<keyword evidence="3" id="KW-1185">Reference proteome</keyword>
<keyword evidence="1" id="KW-0732">Signal</keyword>
<accession>A0A2P6PVW0</accession>
<feature type="signal peptide" evidence="1">
    <location>
        <begin position="1"/>
        <end position="25"/>
    </location>
</feature>
<dbReference type="Gramene" id="PRQ26061">
    <property type="protein sequence ID" value="PRQ26061"/>
    <property type="gene ID" value="RchiOBHm_Chr6g0290471"/>
</dbReference>
<evidence type="ECO:0000313" key="3">
    <source>
        <dbReference type="Proteomes" id="UP000238479"/>
    </source>
</evidence>
<evidence type="ECO:0000256" key="1">
    <source>
        <dbReference type="SAM" id="SignalP"/>
    </source>
</evidence>
<name>A0A2P6PVW0_ROSCH</name>
<feature type="chain" id="PRO_5015107021" description="Thionin-like protein" evidence="1">
    <location>
        <begin position="26"/>
        <end position="73"/>
    </location>
</feature>
<evidence type="ECO:0000313" key="2">
    <source>
        <dbReference type="EMBL" id="PRQ26061.1"/>
    </source>
</evidence>
<dbReference type="AlphaFoldDB" id="A0A2P6PVW0"/>
<comment type="caution">
    <text evidence="2">The sequence shown here is derived from an EMBL/GenBank/DDBJ whole genome shotgun (WGS) entry which is preliminary data.</text>
</comment>
<sequence>MAKKLLAVFLTLVVVVAVHTWKAEAADKKGKNFKACEAACLKDCEAEDGVGRITNSECKMKCVGQCEQEKTRG</sequence>
<dbReference type="EMBL" id="PDCK01000044">
    <property type="protein sequence ID" value="PRQ26061.1"/>
    <property type="molecule type" value="Genomic_DNA"/>
</dbReference>
<reference evidence="2 3" key="1">
    <citation type="journal article" date="2018" name="Nat. Genet.">
        <title>The Rosa genome provides new insights in the design of modern roses.</title>
        <authorList>
            <person name="Bendahmane M."/>
        </authorList>
    </citation>
    <scope>NUCLEOTIDE SEQUENCE [LARGE SCALE GENOMIC DNA]</scope>
    <source>
        <strain evidence="3">cv. Old Blush</strain>
    </source>
</reference>
<organism evidence="2 3">
    <name type="scientific">Rosa chinensis</name>
    <name type="common">China rose</name>
    <dbReference type="NCBI Taxonomy" id="74649"/>
    <lineage>
        <taxon>Eukaryota</taxon>
        <taxon>Viridiplantae</taxon>
        <taxon>Streptophyta</taxon>
        <taxon>Embryophyta</taxon>
        <taxon>Tracheophyta</taxon>
        <taxon>Spermatophyta</taxon>
        <taxon>Magnoliopsida</taxon>
        <taxon>eudicotyledons</taxon>
        <taxon>Gunneridae</taxon>
        <taxon>Pentapetalae</taxon>
        <taxon>rosids</taxon>
        <taxon>fabids</taxon>
        <taxon>Rosales</taxon>
        <taxon>Rosaceae</taxon>
        <taxon>Rosoideae</taxon>
        <taxon>Rosoideae incertae sedis</taxon>
        <taxon>Rosa</taxon>
    </lineage>
</organism>
<dbReference type="Proteomes" id="UP000238479">
    <property type="component" value="Chromosome 6"/>
</dbReference>